<dbReference type="OrthoDB" id="769710at2"/>
<organism evidence="2 3">
    <name type="scientific">Pseudomonas frederiksbergensis</name>
    <dbReference type="NCBI Taxonomy" id="104087"/>
    <lineage>
        <taxon>Bacteria</taxon>
        <taxon>Pseudomonadati</taxon>
        <taxon>Pseudomonadota</taxon>
        <taxon>Gammaproteobacteria</taxon>
        <taxon>Pseudomonadales</taxon>
        <taxon>Pseudomonadaceae</taxon>
        <taxon>Pseudomonas</taxon>
    </lineage>
</organism>
<proteinExistence type="predicted"/>
<dbReference type="Proteomes" id="UP000283627">
    <property type="component" value="Unassembled WGS sequence"/>
</dbReference>
<dbReference type="EMBL" id="MOBP01000002">
    <property type="protein sequence ID" value="RON57779.1"/>
    <property type="molecule type" value="Genomic_DNA"/>
</dbReference>
<accession>A0A423KQZ2</accession>
<feature type="transmembrane region" description="Helical" evidence="1">
    <location>
        <begin position="31"/>
        <end position="47"/>
    </location>
</feature>
<evidence type="ECO:0000313" key="3">
    <source>
        <dbReference type="Proteomes" id="UP000283627"/>
    </source>
</evidence>
<feature type="transmembrane region" description="Helical" evidence="1">
    <location>
        <begin position="76"/>
        <end position="97"/>
    </location>
</feature>
<keyword evidence="1" id="KW-0812">Transmembrane</keyword>
<gene>
    <name evidence="2" type="ORF">BK665_02675</name>
</gene>
<sequence length="100" mass="10966">MFFVIWQGWGLLAVVIPLLCIIPFAGLPNGLGLGVGLLVGAAANAYVGHRMNNQPGKTYIDKDTGGEVIFRKKHTLFFVPMQYVSVLWAVMGVFMLFNAH</sequence>
<name>A0A423KQZ2_9PSED</name>
<feature type="transmembrane region" description="Helical" evidence="1">
    <location>
        <begin position="7"/>
        <end position="25"/>
    </location>
</feature>
<comment type="caution">
    <text evidence="2">The sequence shown here is derived from an EMBL/GenBank/DDBJ whole genome shotgun (WGS) entry which is preliminary data.</text>
</comment>
<keyword evidence="1" id="KW-0472">Membrane</keyword>
<protein>
    <submittedName>
        <fullName evidence="2">Uncharacterized protein</fullName>
    </submittedName>
</protein>
<evidence type="ECO:0000256" key="1">
    <source>
        <dbReference type="SAM" id="Phobius"/>
    </source>
</evidence>
<evidence type="ECO:0000313" key="2">
    <source>
        <dbReference type="EMBL" id="RON57779.1"/>
    </source>
</evidence>
<keyword evidence="1" id="KW-1133">Transmembrane helix</keyword>
<reference evidence="2 3" key="1">
    <citation type="submission" date="2016-10" db="EMBL/GenBank/DDBJ databases">
        <title>Comparative genome analysis of multiple Pseudomonas spp. focuses on biocontrol and plant growth promoting traits.</title>
        <authorList>
            <person name="Tao X.-Y."/>
            <person name="Taylor C.G."/>
        </authorList>
    </citation>
    <scope>NUCLEOTIDE SEQUENCE [LARGE SCALE GENOMIC DNA]</scope>
    <source>
        <strain evidence="2 3">39A2</strain>
    </source>
</reference>
<dbReference type="RefSeq" id="WP_123402779.1">
    <property type="nucleotide sequence ID" value="NZ_MOBP01000002.1"/>
</dbReference>
<dbReference type="AlphaFoldDB" id="A0A423KQZ2"/>